<gene>
    <name evidence="1" type="ORF">PSM7751_00658</name>
</gene>
<sequence>MFTPLLETLAEQGNGIHAYRAASQMSWQKAAEIPDHAAAFYLLATTIDAFVDRHERMPLMFAEVKQSFDTLKQEIEALGAAYAAGDPAQILEALNKIAATRAAELD</sequence>
<name>A0A1X6YG15_9RHOB</name>
<evidence type="ECO:0000313" key="1">
    <source>
        <dbReference type="EMBL" id="SLN20028.1"/>
    </source>
</evidence>
<accession>A0A1X6YG15</accession>
<dbReference type="Proteomes" id="UP000193963">
    <property type="component" value="Unassembled WGS sequence"/>
</dbReference>
<organism evidence="1 2">
    <name type="scientific">Pseudooceanicola marinus</name>
    <dbReference type="NCBI Taxonomy" id="396013"/>
    <lineage>
        <taxon>Bacteria</taxon>
        <taxon>Pseudomonadati</taxon>
        <taxon>Pseudomonadota</taxon>
        <taxon>Alphaproteobacteria</taxon>
        <taxon>Rhodobacterales</taxon>
        <taxon>Paracoccaceae</taxon>
        <taxon>Pseudooceanicola</taxon>
    </lineage>
</organism>
<proteinExistence type="predicted"/>
<reference evidence="1 2" key="1">
    <citation type="submission" date="2017-03" db="EMBL/GenBank/DDBJ databases">
        <authorList>
            <person name="Afonso C.L."/>
            <person name="Miller P.J."/>
            <person name="Scott M.A."/>
            <person name="Spackman E."/>
            <person name="Goraichik I."/>
            <person name="Dimitrov K.M."/>
            <person name="Suarez D.L."/>
            <person name="Swayne D.E."/>
        </authorList>
    </citation>
    <scope>NUCLEOTIDE SEQUENCE [LARGE SCALE GENOMIC DNA]</scope>
    <source>
        <strain evidence="1 2">CECT 7751</strain>
    </source>
</reference>
<dbReference type="OrthoDB" id="7864931at2"/>
<dbReference type="RefSeq" id="WP_085886527.1">
    <property type="nucleotide sequence ID" value="NZ_FWFN01000001.1"/>
</dbReference>
<protein>
    <submittedName>
        <fullName evidence="1">Uncharacterized protein</fullName>
    </submittedName>
</protein>
<keyword evidence="2" id="KW-1185">Reference proteome</keyword>
<dbReference type="EMBL" id="FWFN01000001">
    <property type="protein sequence ID" value="SLN20028.1"/>
    <property type="molecule type" value="Genomic_DNA"/>
</dbReference>
<dbReference type="AlphaFoldDB" id="A0A1X6YG15"/>
<evidence type="ECO:0000313" key="2">
    <source>
        <dbReference type="Proteomes" id="UP000193963"/>
    </source>
</evidence>